<reference evidence="1 2" key="1">
    <citation type="submission" date="2018-08" db="EMBL/GenBank/DDBJ databases">
        <title>A genome reference for cultivated species of the human gut microbiota.</title>
        <authorList>
            <person name="Zou Y."/>
            <person name="Xue W."/>
            <person name="Luo G."/>
        </authorList>
    </citation>
    <scope>NUCLEOTIDE SEQUENCE [LARGE SCALE GENOMIC DNA]</scope>
    <source>
        <strain evidence="1 2">AM23-23AC</strain>
    </source>
</reference>
<evidence type="ECO:0000313" key="2">
    <source>
        <dbReference type="Proteomes" id="UP000283701"/>
    </source>
</evidence>
<sequence length="185" mass="20195">MAAVAGTGTSLSANYYLRNFYTANRNAVTSSKRKEMTVGTLSQADATALHRAAKKLRNFNYEDDTTDSANIYGSVNAFIQVYNNTLSSGNKTDDASLNRYSRYLKSLSKEHSSELSRIGITVNSDGSLSANDNLLKSAKVSRVKTLFADDAEYITKVSRYSKKMAEKADSVVLSETLGSNIDLTL</sequence>
<proteinExistence type="predicted"/>
<evidence type="ECO:0000313" key="1">
    <source>
        <dbReference type="EMBL" id="RHF82456.1"/>
    </source>
</evidence>
<name>A0A414QNX5_9FIRM</name>
<gene>
    <name evidence="1" type="ORF">DW654_13135</name>
</gene>
<comment type="caution">
    <text evidence="1">The sequence shown here is derived from an EMBL/GenBank/DDBJ whole genome shotgun (WGS) entry which is preliminary data.</text>
</comment>
<dbReference type="RefSeq" id="WP_118203704.1">
    <property type="nucleotide sequence ID" value="NZ_QRHP01000017.1"/>
</dbReference>
<dbReference type="EMBL" id="QRHP01000017">
    <property type="protein sequence ID" value="RHF82456.1"/>
    <property type="molecule type" value="Genomic_DNA"/>
</dbReference>
<accession>A0A414QNX5</accession>
<protein>
    <recommendedName>
        <fullName evidence="3">Flagellar hook-associated protein 2 C-terminal domain-containing protein</fullName>
    </recommendedName>
</protein>
<organism evidence="1 2">
    <name type="scientific">Roseburia inulinivorans</name>
    <dbReference type="NCBI Taxonomy" id="360807"/>
    <lineage>
        <taxon>Bacteria</taxon>
        <taxon>Bacillati</taxon>
        <taxon>Bacillota</taxon>
        <taxon>Clostridia</taxon>
        <taxon>Lachnospirales</taxon>
        <taxon>Lachnospiraceae</taxon>
        <taxon>Roseburia</taxon>
    </lineage>
</organism>
<dbReference type="AlphaFoldDB" id="A0A414QNX5"/>
<evidence type="ECO:0008006" key="3">
    <source>
        <dbReference type="Google" id="ProtNLM"/>
    </source>
</evidence>
<dbReference type="Proteomes" id="UP000283701">
    <property type="component" value="Unassembled WGS sequence"/>
</dbReference>